<proteinExistence type="predicted"/>
<comment type="caution">
    <text evidence="1">The sequence shown here is derived from an EMBL/GenBank/DDBJ whole genome shotgun (WGS) entry which is preliminary data.</text>
</comment>
<evidence type="ECO:0000313" key="2">
    <source>
        <dbReference type="Proteomes" id="UP000035955"/>
    </source>
</evidence>
<evidence type="ECO:0000313" key="1">
    <source>
        <dbReference type="EMBL" id="KMO40654.1"/>
    </source>
</evidence>
<dbReference type="RefSeq" id="WP_048443523.1">
    <property type="nucleotide sequence ID" value="NZ_LABY01000044.1"/>
</dbReference>
<sequence length="81" mass="8880">MVKVFIVAVEDHEGCGTIRTSVHATLEGATAVLREMVAEEFDGYEDFEDVDVSDMSAVEIAEAIDEVFGKSAFVEEHEVRA</sequence>
<dbReference type="PATRIC" id="fig|298794.3.peg.5765"/>
<protein>
    <submittedName>
        <fullName evidence="1">Uncharacterized protein</fullName>
    </submittedName>
</protein>
<dbReference type="OrthoDB" id="7997108at2"/>
<name>A0A0J6T3Z2_9HYPH</name>
<dbReference type="EMBL" id="LABY01000044">
    <property type="protein sequence ID" value="KMO40654.1"/>
    <property type="molecule type" value="Genomic_DNA"/>
</dbReference>
<keyword evidence="2" id="KW-1185">Reference proteome</keyword>
<reference evidence="1 2" key="1">
    <citation type="submission" date="2015-03" db="EMBL/GenBank/DDBJ databases">
        <title>Genome sequencing of Methylobacterium variabile DSM 16961.</title>
        <authorList>
            <person name="Chaudhry V."/>
            <person name="Patil P.B."/>
        </authorList>
    </citation>
    <scope>NUCLEOTIDE SEQUENCE [LARGE SCALE GENOMIC DNA]</scope>
    <source>
        <strain evidence="1 2">DSM 16961</strain>
    </source>
</reference>
<dbReference type="AlphaFoldDB" id="A0A0J6T3Z2"/>
<gene>
    <name evidence="1" type="ORF">VQ02_07380</name>
</gene>
<dbReference type="Proteomes" id="UP000035955">
    <property type="component" value="Unassembled WGS sequence"/>
</dbReference>
<organism evidence="1 2">
    <name type="scientific">Methylobacterium variabile</name>
    <dbReference type="NCBI Taxonomy" id="298794"/>
    <lineage>
        <taxon>Bacteria</taxon>
        <taxon>Pseudomonadati</taxon>
        <taxon>Pseudomonadota</taxon>
        <taxon>Alphaproteobacteria</taxon>
        <taxon>Hyphomicrobiales</taxon>
        <taxon>Methylobacteriaceae</taxon>
        <taxon>Methylobacterium</taxon>
    </lineage>
</organism>
<accession>A0A0J6T3Z2</accession>